<dbReference type="GO" id="GO:0005789">
    <property type="term" value="C:endoplasmic reticulum membrane"/>
    <property type="evidence" value="ECO:0007669"/>
    <property type="project" value="UniProtKB-SubCell"/>
</dbReference>
<keyword evidence="5 10" id="KW-0808">Transferase</keyword>
<sequence>MTSSSSSSMHGTFPYATVAGVASIYLLTAILKSFLIPFYRSTDFDVHRNWLAVTYSLPVSQWYRNGPWAPSQWTLDYPPVFAYFEKVLAAVAAGVAYSTNSDNLWKMLDPLAQDAVAPQSVVVFQRLTVILSDLTLIPGVLLLCPPSGVFTPMKTLRYLGLLYMLAMPALLLIDHVHFQYNGMLLGVYFSAIGLMQRGRVLAGAVTFTLLVLSKHIFAYAAPAIGVWLLCNYCMVTRPYQPGTERTFSFRRFFGLIVVVLATTTLVLLPIIYNGELQSMLTRMFPFGRGLTHAYWAPNLWALYYGADVVVAKLKGLPGSAFTHGLVQVMDPTVLPPVRPVHALLATVVVYLPILTGIVRESGRPHGSQRSLLFWATMGTSASFLCGWHVHEKALVTVVAPLMLEIILKRDLHGSSRYVTAVASLSTLMMASLLPLLPNSLPELGLKWALMLFSWSIDYCLASMTSDGGRFHRFVVAITAAVCVTYQWVLPSVLPSMPFAPLMLMSVYCALGRMLGRRRALAVVLGASLDGAALETSKFLFQSVRRTGSNGGGDTELSAQMLRVVAESDVHQTPGSSKDTTSVGGDAEEIILKNTPYQALRLLRAFYNTDTVSRITLDVDIRVDLTRQSVRGVVQLPYGLQTEIRVLALCPDYMASEMLEAGADYAGLSEPLNKIERGWLPFDKVIALPQVIPQILGPKRLMPNARNGTVVQNLKQAVIDAKSGSQLEYRAEGEGHIRVDLGKTNMTNDQILENMRFFVKELLRNRPKEAGDNAAAVRKTGELAKLTTMLPKLMGGISSLSGGGDERARVLDLPYFKAASISCPNVPRIHIETENMMPSSSGYFR</sequence>
<gene>
    <name evidence="11" type="primary">ALG8_8</name>
    <name evidence="11" type="ORF">FOZ62_029368</name>
</gene>
<proteinExistence type="inferred from homology"/>
<keyword evidence="4 10" id="KW-0328">Glycosyltransferase</keyword>
<evidence type="ECO:0000256" key="3">
    <source>
        <dbReference type="ARBA" id="ARBA00008715"/>
    </source>
</evidence>
<feature type="transmembrane region" description="Helical" evidence="10">
    <location>
        <begin position="340"/>
        <end position="359"/>
    </location>
</feature>
<evidence type="ECO:0000256" key="1">
    <source>
        <dbReference type="ARBA" id="ARBA00004477"/>
    </source>
</evidence>
<reference evidence="11 12" key="1">
    <citation type="submission" date="2020-04" db="EMBL/GenBank/DDBJ databases">
        <title>Perkinsus olseni comparative genomics.</title>
        <authorList>
            <person name="Bogema D.R."/>
        </authorList>
    </citation>
    <scope>NUCLEOTIDE SEQUENCE [LARGE SCALE GENOMIC DNA]</scope>
    <source>
        <strain evidence="11">ATCC PRA-205</strain>
    </source>
</reference>
<dbReference type="PANTHER" id="PTHR12413:SF2">
    <property type="entry name" value="DOLICHYL PYROPHOSPHATE GLC1MAN9GLCNAC2 ALPHA-1,3-GLUCOSYLTRANSFERASE-RELATED"/>
    <property type="match status" value="1"/>
</dbReference>
<dbReference type="EC" id="2.4.1.-" evidence="10"/>
<evidence type="ECO:0000313" key="11">
    <source>
        <dbReference type="EMBL" id="KAF4718412.1"/>
    </source>
</evidence>
<evidence type="ECO:0000256" key="10">
    <source>
        <dbReference type="RuleBase" id="RU363110"/>
    </source>
</evidence>
<dbReference type="Gene3D" id="3.40.50.790">
    <property type="match status" value="1"/>
</dbReference>
<dbReference type="PANTHER" id="PTHR12413">
    <property type="entry name" value="DOLICHYL GLYCOSYLTRANSFERASE"/>
    <property type="match status" value="1"/>
</dbReference>
<keyword evidence="8 10" id="KW-1133">Transmembrane helix</keyword>
<evidence type="ECO:0000256" key="5">
    <source>
        <dbReference type="ARBA" id="ARBA00022679"/>
    </source>
</evidence>
<dbReference type="InterPro" id="IPR028364">
    <property type="entry name" value="Ribosomal_uL1/biogenesis"/>
</dbReference>
<keyword evidence="9 10" id="KW-0472">Membrane</keyword>
<dbReference type="Pfam" id="PF03155">
    <property type="entry name" value="Alg6_Alg8"/>
    <property type="match status" value="1"/>
</dbReference>
<feature type="transmembrane region" description="Helical" evidence="10">
    <location>
        <begin position="216"/>
        <end position="232"/>
    </location>
</feature>
<keyword evidence="7 10" id="KW-0256">Endoplasmic reticulum</keyword>
<feature type="transmembrane region" description="Helical" evidence="10">
    <location>
        <begin position="418"/>
        <end position="437"/>
    </location>
</feature>
<name>A0A7J6RDF0_PEROL</name>
<dbReference type="Pfam" id="PF00687">
    <property type="entry name" value="Ribosomal_L1"/>
    <property type="match status" value="1"/>
</dbReference>
<feature type="transmembrane region" description="Helical" evidence="10">
    <location>
        <begin position="473"/>
        <end position="489"/>
    </location>
</feature>
<dbReference type="InterPro" id="IPR004856">
    <property type="entry name" value="Glyco_trans_ALG6/ALG8"/>
</dbReference>
<dbReference type="InterPro" id="IPR016095">
    <property type="entry name" value="Ribosomal_uL1_3-a/b-sand"/>
</dbReference>
<comment type="caution">
    <text evidence="11">The sequence shown here is derived from an EMBL/GenBank/DDBJ whole genome shotgun (WGS) entry which is preliminary data.</text>
</comment>
<protein>
    <recommendedName>
        <fullName evidence="10">Alpha-1,3-glucosyltransferase</fullName>
        <ecNumber evidence="10">2.4.1.-</ecNumber>
    </recommendedName>
</protein>
<comment type="similarity">
    <text evidence="3 10">Belongs to the ALG6/ALG8 glucosyltransferase family.</text>
</comment>
<dbReference type="UniPathway" id="UPA00378"/>
<feature type="transmembrane region" description="Helical" evidence="10">
    <location>
        <begin position="12"/>
        <end position="31"/>
    </location>
</feature>
<feature type="transmembrane region" description="Helical" evidence="10">
    <location>
        <begin position="252"/>
        <end position="272"/>
    </location>
</feature>
<dbReference type="GO" id="GO:0042283">
    <property type="term" value="F:dolichyl pyrophosphate Glc1Man9GlcNAc2 alpha-1,3-glucosyltransferase activity"/>
    <property type="evidence" value="ECO:0007669"/>
    <property type="project" value="TreeGrafter"/>
</dbReference>
<evidence type="ECO:0000256" key="9">
    <source>
        <dbReference type="ARBA" id="ARBA00023136"/>
    </source>
</evidence>
<feature type="transmembrane region" description="Helical" evidence="10">
    <location>
        <begin position="371"/>
        <end position="389"/>
    </location>
</feature>
<evidence type="ECO:0000256" key="4">
    <source>
        <dbReference type="ARBA" id="ARBA00022676"/>
    </source>
</evidence>
<dbReference type="EMBL" id="JABANM010023129">
    <property type="protein sequence ID" value="KAF4718412.1"/>
    <property type="molecule type" value="Genomic_DNA"/>
</dbReference>
<feature type="transmembrane region" description="Helical" evidence="10">
    <location>
        <begin position="155"/>
        <end position="173"/>
    </location>
</feature>
<organism evidence="11 12">
    <name type="scientific">Perkinsus olseni</name>
    <name type="common">Perkinsus atlanticus</name>
    <dbReference type="NCBI Taxonomy" id="32597"/>
    <lineage>
        <taxon>Eukaryota</taxon>
        <taxon>Sar</taxon>
        <taxon>Alveolata</taxon>
        <taxon>Perkinsozoa</taxon>
        <taxon>Perkinsea</taxon>
        <taxon>Perkinsida</taxon>
        <taxon>Perkinsidae</taxon>
        <taxon>Perkinsus</taxon>
    </lineage>
</organism>
<keyword evidence="6 10" id="KW-0812">Transmembrane</keyword>
<dbReference type="InterPro" id="IPR023674">
    <property type="entry name" value="Ribosomal_uL1-like"/>
</dbReference>
<evidence type="ECO:0000256" key="2">
    <source>
        <dbReference type="ARBA" id="ARBA00004922"/>
    </source>
</evidence>
<dbReference type="AlphaFoldDB" id="A0A7J6RDF0"/>
<accession>A0A7J6RDF0</accession>
<dbReference type="Proteomes" id="UP000574390">
    <property type="component" value="Unassembled WGS sequence"/>
</dbReference>
<evidence type="ECO:0000313" key="12">
    <source>
        <dbReference type="Proteomes" id="UP000574390"/>
    </source>
</evidence>
<evidence type="ECO:0000256" key="6">
    <source>
        <dbReference type="ARBA" id="ARBA00022692"/>
    </source>
</evidence>
<evidence type="ECO:0000256" key="8">
    <source>
        <dbReference type="ARBA" id="ARBA00022989"/>
    </source>
</evidence>
<dbReference type="CDD" id="cd00403">
    <property type="entry name" value="Ribosomal_L1"/>
    <property type="match status" value="1"/>
</dbReference>
<dbReference type="SUPFAM" id="SSF56808">
    <property type="entry name" value="Ribosomal protein L1"/>
    <property type="match status" value="1"/>
</dbReference>
<dbReference type="GO" id="GO:0006487">
    <property type="term" value="P:protein N-linked glycosylation"/>
    <property type="evidence" value="ECO:0007669"/>
    <property type="project" value="TreeGrafter"/>
</dbReference>
<comment type="pathway">
    <text evidence="2 10">Protein modification; protein glycosylation.</text>
</comment>
<comment type="subcellular location">
    <subcellularLocation>
        <location evidence="1 10">Endoplasmic reticulum membrane</location>
        <topology evidence="1 10">Multi-pass membrane protein</topology>
    </subcellularLocation>
</comment>
<evidence type="ECO:0000256" key="7">
    <source>
        <dbReference type="ARBA" id="ARBA00022824"/>
    </source>
</evidence>
<dbReference type="Gene3D" id="3.30.190.20">
    <property type="match status" value="1"/>
</dbReference>